<keyword evidence="5 6" id="KW-0472">Membrane</keyword>
<accession>A0A917H3W6</accession>
<dbReference type="FunFam" id="1.20.1260.100:FF:000001">
    <property type="entry name" value="translocator protein 2"/>
    <property type="match status" value="1"/>
</dbReference>
<dbReference type="GO" id="GO:0016020">
    <property type="term" value="C:membrane"/>
    <property type="evidence" value="ECO:0007669"/>
    <property type="project" value="UniProtKB-SubCell"/>
</dbReference>
<feature type="transmembrane region" description="Helical" evidence="6">
    <location>
        <begin position="43"/>
        <end position="63"/>
    </location>
</feature>
<dbReference type="GO" id="GO:0033013">
    <property type="term" value="P:tetrapyrrole metabolic process"/>
    <property type="evidence" value="ECO:0007669"/>
    <property type="project" value="UniProtKB-ARBA"/>
</dbReference>
<dbReference type="InterPro" id="IPR038330">
    <property type="entry name" value="TspO/MBR-related_sf"/>
</dbReference>
<sequence>MKSWQALTLLLAVCYAVAGAGHLFMASIPAELRKHGFAPANHLLVPAWIVLYSCMALAAWLIWRRPESRLRSRALALFSIQLILNFMWMMDFFYYQVVGPSLFILLVLWATVLLTTVLFWRLRHLTAYLLAPYLAWLAFAFSLNFDIFSLG</sequence>
<organism evidence="7 8">
    <name type="scientific">Edaphobacter dinghuensis</name>
    <dbReference type="NCBI Taxonomy" id="1560005"/>
    <lineage>
        <taxon>Bacteria</taxon>
        <taxon>Pseudomonadati</taxon>
        <taxon>Acidobacteriota</taxon>
        <taxon>Terriglobia</taxon>
        <taxon>Terriglobales</taxon>
        <taxon>Acidobacteriaceae</taxon>
        <taxon>Edaphobacter</taxon>
    </lineage>
</organism>
<feature type="transmembrane region" description="Helical" evidence="6">
    <location>
        <begin position="127"/>
        <end position="145"/>
    </location>
</feature>
<dbReference type="PIRSF" id="PIRSF005859">
    <property type="entry name" value="PBR"/>
    <property type="match status" value="1"/>
</dbReference>
<name>A0A917H3W6_9BACT</name>
<evidence type="ECO:0000256" key="4">
    <source>
        <dbReference type="ARBA" id="ARBA00022989"/>
    </source>
</evidence>
<reference evidence="7" key="2">
    <citation type="submission" date="2020-09" db="EMBL/GenBank/DDBJ databases">
        <authorList>
            <person name="Sun Q."/>
            <person name="Zhou Y."/>
        </authorList>
    </citation>
    <scope>NUCLEOTIDE SEQUENCE</scope>
    <source>
        <strain evidence="7">CGMCC 1.12997</strain>
    </source>
</reference>
<dbReference type="CDD" id="cd15904">
    <property type="entry name" value="TSPO_MBR"/>
    <property type="match status" value="1"/>
</dbReference>
<dbReference type="RefSeq" id="WP_188552607.1">
    <property type="nucleotide sequence ID" value="NZ_BMGT01000001.1"/>
</dbReference>
<comment type="caution">
    <text evidence="7">The sequence shown here is derived from an EMBL/GenBank/DDBJ whole genome shotgun (WGS) entry which is preliminary data.</text>
</comment>
<dbReference type="Gene3D" id="1.20.1260.100">
    <property type="entry name" value="TspO/MBR protein"/>
    <property type="match status" value="1"/>
</dbReference>
<feature type="transmembrane region" description="Helical" evidence="6">
    <location>
        <begin position="75"/>
        <end position="95"/>
    </location>
</feature>
<gene>
    <name evidence="7" type="ORF">GCM10011585_05640</name>
</gene>
<evidence type="ECO:0000256" key="1">
    <source>
        <dbReference type="ARBA" id="ARBA00004141"/>
    </source>
</evidence>
<reference evidence="7" key="1">
    <citation type="journal article" date="2014" name="Int. J. Syst. Evol. Microbiol.">
        <title>Complete genome sequence of Corynebacterium casei LMG S-19264T (=DSM 44701T), isolated from a smear-ripened cheese.</title>
        <authorList>
            <consortium name="US DOE Joint Genome Institute (JGI-PGF)"/>
            <person name="Walter F."/>
            <person name="Albersmeier A."/>
            <person name="Kalinowski J."/>
            <person name="Ruckert C."/>
        </authorList>
    </citation>
    <scope>NUCLEOTIDE SEQUENCE</scope>
    <source>
        <strain evidence="7">CGMCC 1.12997</strain>
    </source>
</reference>
<evidence type="ECO:0000313" key="8">
    <source>
        <dbReference type="Proteomes" id="UP000647241"/>
    </source>
</evidence>
<evidence type="ECO:0000313" key="7">
    <source>
        <dbReference type="EMBL" id="GGG66656.1"/>
    </source>
</evidence>
<keyword evidence="8" id="KW-1185">Reference proteome</keyword>
<proteinExistence type="inferred from homology"/>
<evidence type="ECO:0000256" key="5">
    <source>
        <dbReference type="ARBA" id="ARBA00023136"/>
    </source>
</evidence>
<dbReference type="PANTHER" id="PTHR10057">
    <property type="entry name" value="PERIPHERAL-TYPE BENZODIAZEPINE RECEPTOR"/>
    <property type="match status" value="1"/>
</dbReference>
<evidence type="ECO:0000256" key="6">
    <source>
        <dbReference type="SAM" id="Phobius"/>
    </source>
</evidence>
<comment type="subcellular location">
    <subcellularLocation>
        <location evidence="1">Membrane</location>
        <topology evidence="1">Multi-pass membrane protein</topology>
    </subcellularLocation>
</comment>
<dbReference type="Proteomes" id="UP000647241">
    <property type="component" value="Unassembled WGS sequence"/>
</dbReference>
<protein>
    <submittedName>
        <fullName evidence="7">TspO/MBR-related protein</fullName>
    </submittedName>
</protein>
<feature type="transmembrane region" description="Helical" evidence="6">
    <location>
        <begin position="101"/>
        <end position="120"/>
    </location>
</feature>
<keyword evidence="3 6" id="KW-0812">Transmembrane</keyword>
<dbReference type="EMBL" id="BMGT01000001">
    <property type="protein sequence ID" value="GGG66656.1"/>
    <property type="molecule type" value="Genomic_DNA"/>
</dbReference>
<dbReference type="PANTHER" id="PTHR10057:SF0">
    <property type="entry name" value="TRANSLOCATOR PROTEIN"/>
    <property type="match status" value="1"/>
</dbReference>
<evidence type="ECO:0000256" key="3">
    <source>
        <dbReference type="ARBA" id="ARBA00022692"/>
    </source>
</evidence>
<keyword evidence="4 6" id="KW-1133">Transmembrane helix</keyword>
<dbReference type="Pfam" id="PF03073">
    <property type="entry name" value="TspO_MBR"/>
    <property type="match status" value="1"/>
</dbReference>
<dbReference type="AlphaFoldDB" id="A0A917H3W6"/>
<evidence type="ECO:0000256" key="2">
    <source>
        <dbReference type="ARBA" id="ARBA00007524"/>
    </source>
</evidence>
<dbReference type="InterPro" id="IPR004307">
    <property type="entry name" value="TspO_MBR"/>
</dbReference>
<comment type="similarity">
    <text evidence="2">Belongs to the TspO/BZRP family.</text>
</comment>